<dbReference type="InterPro" id="IPR020846">
    <property type="entry name" value="MFS_dom"/>
</dbReference>
<dbReference type="GeneID" id="70191915"/>
<dbReference type="GO" id="GO:0022857">
    <property type="term" value="F:transmembrane transporter activity"/>
    <property type="evidence" value="ECO:0007669"/>
    <property type="project" value="InterPro"/>
</dbReference>
<feature type="transmembrane region" description="Helical" evidence="6">
    <location>
        <begin position="315"/>
        <end position="337"/>
    </location>
</feature>
<dbReference type="SUPFAM" id="SSF103473">
    <property type="entry name" value="MFS general substrate transporter"/>
    <property type="match status" value="1"/>
</dbReference>
<evidence type="ECO:0000313" key="9">
    <source>
        <dbReference type="Proteomes" id="UP000756346"/>
    </source>
</evidence>
<feature type="transmembrane region" description="Helical" evidence="6">
    <location>
        <begin position="193"/>
        <end position="210"/>
    </location>
</feature>
<feature type="domain" description="Major facilitator superfamily (MFS) profile" evidence="7">
    <location>
        <begin position="157"/>
        <end position="349"/>
    </location>
</feature>
<feature type="transmembrane region" description="Helical" evidence="6">
    <location>
        <begin position="247"/>
        <end position="270"/>
    </location>
</feature>
<dbReference type="Gene3D" id="1.20.1250.20">
    <property type="entry name" value="MFS general substrate transporter like domains"/>
    <property type="match status" value="1"/>
</dbReference>
<gene>
    <name evidence="8" type="ORF">B0I36DRAFT_426002</name>
</gene>
<feature type="transmembrane region" description="Helical" evidence="6">
    <location>
        <begin position="33"/>
        <end position="54"/>
    </location>
</feature>
<evidence type="ECO:0000256" key="2">
    <source>
        <dbReference type="ARBA" id="ARBA00022448"/>
    </source>
</evidence>
<dbReference type="PANTHER" id="PTHR11360:SF224">
    <property type="entry name" value="MAJOR FACILITATOR SUPERFAMILY (MFS) PROFILE DOMAIN-CONTAINING PROTEIN-RELATED"/>
    <property type="match status" value="1"/>
</dbReference>
<name>A0A9P8XRQ6_9PEZI</name>
<dbReference type="PROSITE" id="PS50850">
    <property type="entry name" value="MFS"/>
    <property type="match status" value="1"/>
</dbReference>
<keyword evidence="5 6" id="KW-0472">Membrane</keyword>
<protein>
    <submittedName>
        <fullName evidence="8">Major facilitator superfamily domain-containing protein</fullName>
    </submittedName>
</protein>
<evidence type="ECO:0000256" key="5">
    <source>
        <dbReference type="ARBA" id="ARBA00023136"/>
    </source>
</evidence>
<evidence type="ECO:0000256" key="4">
    <source>
        <dbReference type="ARBA" id="ARBA00022989"/>
    </source>
</evidence>
<keyword evidence="3 6" id="KW-0812">Transmembrane</keyword>
<comment type="subcellular location">
    <subcellularLocation>
        <location evidence="1">Membrane</location>
        <topology evidence="1">Multi-pass membrane protein</topology>
    </subcellularLocation>
</comment>
<comment type="caution">
    <text evidence="8">The sequence shown here is derived from an EMBL/GenBank/DDBJ whole genome shotgun (WGS) entry which is preliminary data.</text>
</comment>
<dbReference type="AlphaFoldDB" id="A0A9P8XRQ6"/>
<proteinExistence type="predicted"/>
<keyword evidence="9" id="KW-1185">Reference proteome</keyword>
<evidence type="ECO:0000313" key="8">
    <source>
        <dbReference type="EMBL" id="KAH7012707.1"/>
    </source>
</evidence>
<dbReference type="EMBL" id="JAGTJQ010000014">
    <property type="protein sequence ID" value="KAH7012707.1"/>
    <property type="molecule type" value="Genomic_DNA"/>
</dbReference>
<keyword evidence="2" id="KW-0813">Transport</keyword>
<dbReference type="PANTHER" id="PTHR11360">
    <property type="entry name" value="MONOCARBOXYLATE TRANSPORTER"/>
    <property type="match status" value="1"/>
</dbReference>
<sequence>MGRMALLLSHGSDKPDNEVQLQADGPPDGGTGAWLAILGAYFGWINRPTVGFLFNKYSPTPLILVGTFLHIFGLIMASLATEYYQFLLAQGVCSTIGLSFLYSPGLAMGVMVTGSSLGGVVFPIIINRLIENPSTGTALAPKKTQAVTLAAPFKEFPFVMMLLGMFILMYGIFIPVNFLALQGLEHAHVSESMSLYLVAIFNSASLFGRLGSGYWSNIAGRWNVFIIAGAASGIIELALWIPATYEAATIGFAVAFGFLSGAFVSLLAALPATVSPLPEIGYRIGVVMLILSLPALTMAPIGGSILQSASSVDDGWLHVKIFGGVMSLAGSAVVFYAKTLYTKKVWAVF</sequence>
<feature type="transmembrane region" description="Helical" evidence="6">
    <location>
        <begin position="222"/>
        <end position="241"/>
    </location>
</feature>
<keyword evidence="4 6" id="KW-1133">Transmembrane helix</keyword>
<dbReference type="InterPro" id="IPR050327">
    <property type="entry name" value="Proton-linked_MCT"/>
</dbReference>
<feature type="transmembrane region" description="Helical" evidence="6">
    <location>
        <begin position="282"/>
        <end position="303"/>
    </location>
</feature>
<feature type="transmembrane region" description="Helical" evidence="6">
    <location>
        <begin position="158"/>
        <end position="181"/>
    </location>
</feature>
<dbReference type="GO" id="GO:0016020">
    <property type="term" value="C:membrane"/>
    <property type="evidence" value="ECO:0007669"/>
    <property type="project" value="UniProtKB-SubCell"/>
</dbReference>
<evidence type="ECO:0000256" key="3">
    <source>
        <dbReference type="ARBA" id="ARBA00022692"/>
    </source>
</evidence>
<dbReference type="OrthoDB" id="5667at2759"/>
<feature type="transmembrane region" description="Helical" evidence="6">
    <location>
        <begin position="61"/>
        <end position="80"/>
    </location>
</feature>
<feature type="transmembrane region" description="Helical" evidence="6">
    <location>
        <begin position="100"/>
        <end position="126"/>
    </location>
</feature>
<evidence type="ECO:0000256" key="1">
    <source>
        <dbReference type="ARBA" id="ARBA00004141"/>
    </source>
</evidence>
<accession>A0A9P8XRQ6</accession>
<evidence type="ECO:0000259" key="7">
    <source>
        <dbReference type="PROSITE" id="PS50850"/>
    </source>
</evidence>
<dbReference type="InterPro" id="IPR036259">
    <property type="entry name" value="MFS_trans_sf"/>
</dbReference>
<organism evidence="8 9">
    <name type="scientific">Microdochium trichocladiopsis</name>
    <dbReference type="NCBI Taxonomy" id="1682393"/>
    <lineage>
        <taxon>Eukaryota</taxon>
        <taxon>Fungi</taxon>
        <taxon>Dikarya</taxon>
        <taxon>Ascomycota</taxon>
        <taxon>Pezizomycotina</taxon>
        <taxon>Sordariomycetes</taxon>
        <taxon>Xylariomycetidae</taxon>
        <taxon>Xylariales</taxon>
        <taxon>Microdochiaceae</taxon>
        <taxon>Microdochium</taxon>
    </lineage>
</organism>
<evidence type="ECO:0000256" key="6">
    <source>
        <dbReference type="SAM" id="Phobius"/>
    </source>
</evidence>
<dbReference type="Proteomes" id="UP000756346">
    <property type="component" value="Unassembled WGS sequence"/>
</dbReference>
<reference evidence="8" key="1">
    <citation type="journal article" date="2021" name="Nat. Commun.">
        <title>Genetic determinants of endophytism in the Arabidopsis root mycobiome.</title>
        <authorList>
            <person name="Mesny F."/>
            <person name="Miyauchi S."/>
            <person name="Thiergart T."/>
            <person name="Pickel B."/>
            <person name="Atanasova L."/>
            <person name="Karlsson M."/>
            <person name="Huettel B."/>
            <person name="Barry K.W."/>
            <person name="Haridas S."/>
            <person name="Chen C."/>
            <person name="Bauer D."/>
            <person name="Andreopoulos W."/>
            <person name="Pangilinan J."/>
            <person name="LaButti K."/>
            <person name="Riley R."/>
            <person name="Lipzen A."/>
            <person name="Clum A."/>
            <person name="Drula E."/>
            <person name="Henrissat B."/>
            <person name="Kohler A."/>
            <person name="Grigoriev I.V."/>
            <person name="Martin F.M."/>
            <person name="Hacquard S."/>
        </authorList>
    </citation>
    <scope>NUCLEOTIDE SEQUENCE</scope>
    <source>
        <strain evidence="8">MPI-CAGE-CH-0230</strain>
    </source>
</reference>
<dbReference type="RefSeq" id="XP_046004972.1">
    <property type="nucleotide sequence ID" value="XM_046162369.1"/>
</dbReference>